<keyword evidence="1" id="KW-1133">Transmembrane helix</keyword>
<accession>A0ABW3S149</accession>
<evidence type="ECO:0000313" key="3">
    <source>
        <dbReference type="Proteomes" id="UP001597262"/>
    </source>
</evidence>
<protein>
    <submittedName>
        <fullName evidence="2">Uncharacterized protein</fullName>
    </submittedName>
</protein>
<gene>
    <name evidence="2" type="ORF">ACFQ3W_17695</name>
</gene>
<sequence>MSDATGVMFSINIVLLLTVFFNLILRIWTVGLGRPELPEEGKKTAIWGRIILAAIGF</sequence>
<feature type="transmembrane region" description="Helical" evidence="1">
    <location>
        <begin position="6"/>
        <end position="25"/>
    </location>
</feature>
<dbReference type="EMBL" id="JBHTLM010000014">
    <property type="protein sequence ID" value="MFD1178126.1"/>
    <property type="molecule type" value="Genomic_DNA"/>
</dbReference>
<dbReference type="Proteomes" id="UP001597262">
    <property type="component" value="Unassembled WGS sequence"/>
</dbReference>
<keyword evidence="1" id="KW-0812">Transmembrane</keyword>
<dbReference type="RefSeq" id="WP_379320571.1">
    <property type="nucleotide sequence ID" value="NZ_JBHTLM010000014.1"/>
</dbReference>
<comment type="caution">
    <text evidence="2">The sequence shown here is derived from an EMBL/GenBank/DDBJ whole genome shotgun (WGS) entry which is preliminary data.</text>
</comment>
<proteinExistence type="predicted"/>
<evidence type="ECO:0000256" key="1">
    <source>
        <dbReference type="SAM" id="Phobius"/>
    </source>
</evidence>
<organism evidence="2 3">
    <name type="scientific">Paenibacillus puldeungensis</name>
    <dbReference type="NCBI Taxonomy" id="696536"/>
    <lineage>
        <taxon>Bacteria</taxon>
        <taxon>Bacillati</taxon>
        <taxon>Bacillota</taxon>
        <taxon>Bacilli</taxon>
        <taxon>Bacillales</taxon>
        <taxon>Paenibacillaceae</taxon>
        <taxon>Paenibacillus</taxon>
    </lineage>
</organism>
<keyword evidence="1" id="KW-0472">Membrane</keyword>
<evidence type="ECO:0000313" key="2">
    <source>
        <dbReference type="EMBL" id="MFD1178126.1"/>
    </source>
</evidence>
<keyword evidence="3" id="KW-1185">Reference proteome</keyword>
<name>A0ABW3S149_9BACL</name>
<reference evidence="3" key="1">
    <citation type="journal article" date="2019" name="Int. J. Syst. Evol. Microbiol.">
        <title>The Global Catalogue of Microorganisms (GCM) 10K type strain sequencing project: providing services to taxonomists for standard genome sequencing and annotation.</title>
        <authorList>
            <consortium name="The Broad Institute Genomics Platform"/>
            <consortium name="The Broad Institute Genome Sequencing Center for Infectious Disease"/>
            <person name="Wu L."/>
            <person name="Ma J."/>
        </authorList>
    </citation>
    <scope>NUCLEOTIDE SEQUENCE [LARGE SCALE GENOMIC DNA]</scope>
    <source>
        <strain evidence="3">CCUG 59189</strain>
    </source>
</reference>